<evidence type="ECO:0000313" key="1">
    <source>
        <dbReference type="EMBL" id="GKV26666.1"/>
    </source>
</evidence>
<gene>
    <name evidence="1" type="ORF">SLEP1_g35924</name>
</gene>
<evidence type="ECO:0000313" key="2">
    <source>
        <dbReference type="Proteomes" id="UP001054252"/>
    </source>
</evidence>
<dbReference type="Proteomes" id="UP001054252">
    <property type="component" value="Unassembled WGS sequence"/>
</dbReference>
<name>A0AAV5KQD6_9ROSI</name>
<sequence>MCSNLSHISEEHFRVSALFSFLPAAEHHQPLPAPSSEKLKFSRICCLLPSLPPAVAGYKLRFFLWFPNFSPIFPPALPHTASSSLAC</sequence>
<reference evidence="1 2" key="1">
    <citation type="journal article" date="2021" name="Commun. Biol.">
        <title>The genome of Shorea leprosula (Dipterocarpaceae) highlights the ecological relevance of drought in aseasonal tropical rainforests.</title>
        <authorList>
            <person name="Ng K.K.S."/>
            <person name="Kobayashi M.J."/>
            <person name="Fawcett J.A."/>
            <person name="Hatakeyama M."/>
            <person name="Paape T."/>
            <person name="Ng C.H."/>
            <person name="Ang C.C."/>
            <person name="Tnah L.H."/>
            <person name="Lee C.T."/>
            <person name="Nishiyama T."/>
            <person name="Sese J."/>
            <person name="O'Brien M.J."/>
            <person name="Copetti D."/>
            <person name="Mohd Noor M.I."/>
            <person name="Ong R.C."/>
            <person name="Putra M."/>
            <person name="Sireger I.Z."/>
            <person name="Indrioko S."/>
            <person name="Kosugi Y."/>
            <person name="Izuno A."/>
            <person name="Isagi Y."/>
            <person name="Lee S.L."/>
            <person name="Shimizu K.K."/>
        </authorList>
    </citation>
    <scope>NUCLEOTIDE SEQUENCE [LARGE SCALE GENOMIC DNA]</scope>
    <source>
        <strain evidence="1">214</strain>
    </source>
</reference>
<dbReference type="EMBL" id="BPVZ01000073">
    <property type="protein sequence ID" value="GKV26666.1"/>
    <property type="molecule type" value="Genomic_DNA"/>
</dbReference>
<keyword evidence="2" id="KW-1185">Reference proteome</keyword>
<comment type="caution">
    <text evidence="1">The sequence shown here is derived from an EMBL/GenBank/DDBJ whole genome shotgun (WGS) entry which is preliminary data.</text>
</comment>
<organism evidence="1 2">
    <name type="scientific">Rubroshorea leprosula</name>
    <dbReference type="NCBI Taxonomy" id="152421"/>
    <lineage>
        <taxon>Eukaryota</taxon>
        <taxon>Viridiplantae</taxon>
        <taxon>Streptophyta</taxon>
        <taxon>Embryophyta</taxon>
        <taxon>Tracheophyta</taxon>
        <taxon>Spermatophyta</taxon>
        <taxon>Magnoliopsida</taxon>
        <taxon>eudicotyledons</taxon>
        <taxon>Gunneridae</taxon>
        <taxon>Pentapetalae</taxon>
        <taxon>rosids</taxon>
        <taxon>malvids</taxon>
        <taxon>Malvales</taxon>
        <taxon>Dipterocarpaceae</taxon>
        <taxon>Rubroshorea</taxon>
    </lineage>
</organism>
<accession>A0AAV5KQD6</accession>
<proteinExistence type="predicted"/>
<protein>
    <submittedName>
        <fullName evidence="1">Uncharacterized protein</fullName>
    </submittedName>
</protein>
<dbReference type="AlphaFoldDB" id="A0AAV5KQD6"/>